<dbReference type="EMBL" id="FNJI01000032">
    <property type="protein sequence ID" value="SDP65889.1"/>
    <property type="molecule type" value="Genomic_DNA"/>
</dbReference>
<dbReference type="GO" id="GO:0006508">
    <property type="term" value="P:proteolysis"/>
    <property type="evidence" value="ECO:0007669"/>
    <property type="project" value="UniProtKB-KW"/>
</dbReference>
<keyword evidence="6" id="KW-0472">Membrane</keyword>
<keyword evidence="3" id="KW-0378">Hydrolase</keyword>
<name>A0A1H0UI87_9BACT</name>
<evidence type="ECO:0000256" key="1">
    <source>
        <dbReference type="ARBA" id="ARBA00010541"/>
    </source>
</evidence>
<evidence type="ECO:0000313" key="7">
    <source>
        <dbReference type="EMBL" id="SDP65889.1"/>
    </source>
</evidence>
<evidence type="ECO:0000256" key="5">
    <source>
        <dbReference type="SAM" id="MobiDB-lite"/>
    </source>
</evidence>
<keyword evidence="2" id="KW-0645">Protease</keyword>
<keyword evidence="8" id="KW-1185">Reference proteome</keyword>
<dbReference type="PANTHER" id="PTHR43343:SF3">
    <property type="entry name" value="PROTEASE DO-LIKE 8, CHLOROPLASTIC"/>
    <property type="match status" value="1"/>
</dbReference>
<dbReference type="SUPFAM" id="SSF50494">
    <property type="entry name" value="Trypsin-like serine proteases"/>
    <property type="match status" value="1"/>
</dbReference>
<accession>A0A1H0UI87</accession>
<dbReference type="InterPro" id="IPR051201">
    <property type="entry name" value="Chloro_Bact_Ser_Proteases"/>
</dbReference>
<dbReference type="InterPro" id="IPR009003">
    <property type="entry name" value="Peptidase_S1_PA"/>
</dbReference>
<dbReference type="GO" id="GO:0008233">
    <property type="term" value="F:peptidase activity"/>
    <property type="evidence" value="ECO:0007669"/>
    <property type="project" value="UniProtKB-KW"/>
</dbReference>
<dbReference type="STRING" id="91360.SAMN05660330_03580"/>
<dbReference type="InterPro" id="IPR043504">
    <property type="entry name" value="Peptidase_S1_PA_chymotrypsin"/>
</dbReference>
<reference evidence="7 8" key="1">
    <citation type="submission" date="2016-10" db="EMBL/GenBank/DDBJ databases">
        <authorList>
            <person name="de Groot N.N."/>
        </authorList>
    </citation>
    <scope>NUCLEOTIDE SEQUENCE [LARGE SCALE GENOMIC DNA]</scope>
    <source>
        <strain evidence="7 8">DSM 12130</strain>
    </source>
</reference>
<evidence type="ECO:0000313" key="8">
    <source>
        <dbReference type="Proteomes" id="UP000199073"/>
    </source>
</evidence>
<feature type="transmembrane region" description="Helical" evidence="6">
    <location>
        <begin position="56"/>
        <end position="73"/>
    </location>
</feature>
<feature type="compositionally biased region" description="Polar residues" evidence="5">
    <location>
        <begin position="97"/>
        <end position="107"/>
    </location>
</feature>
<keyword evidence="6" id="KW-1133">Transmembrane helix</keyword>
<dbReference type="RefSeq" id="WP_143005541.1">
    <property type="nucleotide sequence ID" value="NZ_FNJI01000032.1"/>
</dbReference>
<keyword evidence="6" id="KW-0812">Transmembrane</keyword>
<dbReference type="PANTHER" id="PTHR43343">
    <property type="entry name" value="PEPTIDASE S12"/>
    <property type="match status" value="1"/>
</dbReference>
<protein>
    <submittedName>
        <fullName evidence="7">Trypsin-like peptidase domain-containing protein</fullName>
    </submittedName>
</protein>
<sequence>MSKMKCPKCGHQQESSGSECEACGIIFEKYYNYHKKLSRRKKESVEKTGSGLPKKLLQFLLVAVIVSISVYYFNDHLQEDLIKGVSVEGKSVDEQTVAGSSADTQLKTAGDESDAQVHRQQNPTQPNDAADDRSGLARARNATVTIETPWGTGSGFFLNENYIVTNRHVVEFSRERLEEFRHEVETAGRMIELERQRIEELRQQLEELPDGPGREQLKIFIAERERQLQSVLPRQQEAQQRLEILEQGSEPSDIKIILADGSEHYASYLLVSDNYDLALMSMFSGQPEPIKVPVAGLKMQQGDRVFTIGSPVGLRQTVTSGIFSGYRLYEPEQQVYLQTDAAINPGNSGGPLVDERGYVRGVNTMILKDTEGIGFAIPIDVVFEEFGATLF</sequence>
<evidence type="ECO:0000256" key="2">
    <source>
        <dbReference type="ARBA" id="ARBA00022670"/>
    </source>
</evidence>
<comment type="similarity">
    <text evidence="1">Belongs to the peptidase S1C family.</text>
</comment>
<dbReference type="Pfam" id="PF13365">
    <property type="entry name" value="Trypsin_2"/>
    <property type="match status" value="1"/>
</dbReference>
<proteinExistence type="inferred from homology"/>
<evidence type="ECO:0000256" key="4">
    <source>
        <dbReference type="SAM" id="Coils"/>
    </source>
</evidence>
<organism evidence="7 8">
    <name type="scientific">Desulforhopalus singaporensis</name>
    <dbReference type="NCBI Taxonomy" id="91360"/>
    <lineage>
        <taxon>Bacteria</taxon>
        <taxon>Pseudomonadati</taxon>
        <taxon>Thermodesulfobacteriota</taxon>
        <taxon>Desulfobulbia</taxon>
        <taxon>Desulfobulbales</taxon>
        <taxon>Desulfocapsaceae</taxon>
        <taxon>Desulforhopalus</taxon>
    </lineage>
</organism>
<evidence type="ECO:0000256" key="3">
    <source>
        <dbReference type="ARBA" id="ARBA00022801"/>
    </source>
</evidence>
<gene>
    <name evidence="7" type="ORF">SAMN05660330_03580</name>
</gene>
<keyword evidence="4" id="KW-0175">Coiled coil</keyword>
<feature type="compositionally biased region" description="Polar residues" evidence="5">
    <location>
        <begin position="118"/>
        <end position="127"/>
    </location>
</feature>
<dbReference type="Proteomes" id="UP000199073">
    <property type="component" value="Unassembled WGS sequence"/>
</dbReference>
<dbReference type="AlphaFoldDB" id="A0A1H0UI87"/>
<evidence type="ECO:0000256" key="6">
    <source>
        <dbReference type="SAM" id="Phobius"/>
    </source>
</evidence>
<feature type="region of interest" description="Disordered" evidence="5">
    <location>
        <begin position="96"/>
        <end position="135"/>
    </location>
</feature>
<dbReference type="Gene3D" id="2.40.10.10">
    <property type="entry name" value="Trypsin-like serine proteases"/>
    <property type="match status" value="1"/>
</dbReference>
<feature type="coiled-coil region" evidence="4">
    <location>
        <begin position="184"/>
        <end position="211"/>
    </location>
</feature>
<dbReference type="OrthoDB" id="9758917at2"/>
<dbReference type="Gene3D" id="2.40.10.120">
    <property type="match status" value="1"/>
</dbReference>